<organism evidence="1">
    <name type="scientific">Rhizophora mucronata</name>
    <name type="common">Asiatic mangrove</name>
    <dbReference type="NCBI Taxonomy" id="61149"/>
    <lineage>
        <taxon>Eukaryota</taxon>
        <taxon>Viridiplantae</taxon>
        <taxon>Streptophyta</taxon>
        <taxon>Embryophyta</taxon>
        <taxon>Tracheophyta</taxon>
        <taxon>Spermatophyta</taxon>
        <taxon>Magnoliopsida</taxon>
        <taxon>eudicotyledons</taxon>
        <taxon>Gunneridae</taxon>
        <taxon>Pentapetalae</taxon>
        <taxon>rosids</taxon>
        <taxon>fabids</taxon>
        <taxon>Malpighiales</taxon>
        <taxon>Rhizophoraceae</taxon>
        <taxon>Rhizophora</taxon>
    </lineage>
</organism>
<sequence>MRSPFLLSQIIPSKVALTFKNEIIKKSLKFSKWEHGCENW</sequence>
<proteinExistence type="predicted"/>
<accession>A0A2P2Q8R1</accession>
<name>A0A2P2Q8R1_RHIMU</name>
<dbReference type="EMBL" id="GGEC01082898">
    <property type="protein sequence ID" value="MBX63382.1"/>
    <property type="molecule type" value="Transcribed_RNA"/>
</dbReference>
<reference evidence="1" key="1">
    <citation type="submission" date="2018-02" db="EMBL/GenBank/DDBJ databases">
        <title>Rhizophora mucronata_Transcriptome.</title>
        <authorList>
            <person name="Meera S.P."/>
            <person name="Sreeshan A."/>
            <person name="Augustine A."/>
        </authorList>
    </citation>
    <scope>NUCLEOTIDE SEQUENCE</scope>
    <source>
        <tissue evidence="1">Leaf</tissue>
    </source>
</reference>
<evidence type="ECO:0000313" key="1">
    <source>
        <dbReference type="EMBL" id="MBX63382.1"/>
    </source>
</evidence>
<dbReference type="AlphaFoldDB" id="A0A2P2Q8R1"/>
<protein>
    <submittedName>
        <fullName evidence="1">Uncharacterized protein</fullName>
    </submittedName>
</protein>